<name>A0A6A6UKJ1_9PEZI</name>
<reference evidence="3" key="1">
    <citation type="journal article" date="2020" name="Stud. Mycol.">
        <title>101 Dothideomycetes genomes: a test case for predicting lifestyles and emergence of pathogens.</title>
        <authorList>
            <person name="Haridas S."/>
            <person name="Albert R."/>
            <person name="Binder M."/>
            <person name="Bloem J."/>
            <person name="Labutti K."/>
            <person name="Salamov A."/>
            <person name="Andreopoulos B."/>
            <person name="Baker S."/>
            <person name="Barry K."/>
            <person name="Bills G."/>
            <person name="Bluhm B."/>
            <person name="Cannon C."/>
            <person name="Castanera R."/>
            <person name="Culley D."/>
            <person name="Daum C."/>
            <person name="Ezra D."/>
            <person name="Gonzalez J."/>
            <person name="Henrissat B."/>
            <person name="Kuo A."/>
            <person name="Liang C."/>
            <person name="Lipzen A."/>
            <person name="Lutzoni F."/>
            <person name="Magnuson J."/>
            <person name="Mondo S."/>
            <person name="Nolan M."/>
            <person name="Ohm R."/>
            <person name="Pangilinan J."/>
            <person name="Park H.-J."/>
            <person name="Ramirez L."/>
            <person name="Alfaro M."/>
            <person name="Sun H."/>
            <person name="Tritt A."/>
            <person name="Yoshinaga Y."/>
            <person name="Zwiers L.-H."/>
            <person name="Turgeon B."/>
            <person name="Goodwin S."/>
            <person name="Spatafora J."/>
            <person name="Crous P."/>
            <person name="Grigoriev I."/>
        </authorList>
    </citation>
    <scope>NUCLEOTIDE SEQUENCE</scope>
    <source>
        <strain evidence="3">CBS 115976</strain>
    </source>
</reference>
<feature type="compositionally biased region" description="Basic residues" evidence="1">
    <location>
        <begin position="134"/>
        <end position="146"/>
    </location>
</feature>
<feature type="transmembrane region" description="Helical" evidence="2">
    <location>
        <begin position="67"/>
        <end position="88"/>
    </location>
</feature>
<evidence type="ECO:0000313" key="3">
    <source>
        <dbReference type="EMBL" id="KAF2672041.1"/>
    </source>
</evidence>
<dbReference type="AlphaFoldDB" id="A0A6A6UKJ1"/>
<keyword evidence="4" id="KW-1185">Reference proteome</keyword>
<keyword evidence="2" id="KW-1133">Transmembrane helix</keyword>
<proteinExistence type="predicted"/>
<gene>
    <name evidence="3" type="ORF">BT63DRAFT_186713</name>
</gene>
<evidence type="ECO:0000313" key="4">
    <source>
        <dbReference type="Proteomes" id="UP000799302"/>
    </source>
</evidence>
<protein>
    <submittedName>
        <fullName evidence="3">Uncharacterized protein</fullName>
    </submittedName>
</protein>
<accession>A0A6A6UKJ1</accession>
<evidence type="ECO:0000256" key="1">
    <source>
        <dbReference type="SAM" id="MobiDB-lite"/>
    </source>
</evidence>
<organism evidence="3 4">
    <name type="scientific">Microthyrium microscopicum</name>
    <dbReference type="NCBI Taxonomy" id="703497"/>
    <lineage>
        <taxon>Eukaryota</taxon>
        <taxon>Fungi</taxon>
        <taxon>Dikarya</taxon>
        <taxon>Ascomycota</taxon>
        <taxon>Pezizomycotina</taxon>
        <taxon>Dothideomycetes</taxon>
        <taxon>Dothideomycetes incertae sedis</taxon>
        <taxon>Microthyriales</taxon>
        <taxon>Microthyriaceae</taxon>
        <taxon>Microthyrium</taxon>
    </lineage>
</organism>
<dbReference type="EMBL" id="MU004232">
    <property type="protein sequence ID" value="KAF2672041.1"/>
    <property type="molecule type" value="Genomic_DNA"/>
</dbReference>
<feature type="transmembrane region" description="Helical" evidence="2">
    <location>
        <begin position="30"/>
        <end position="47"/>
    </location>
</feature>
<dbReference type="Proteomes" id="UP000799302">
    <property type="component" value="Unassembled WGS sequence"/>
</dbReference>
<sequence>MSRVQCQKLAGELKVSSTTERLISSQVRSLSLLMTASGIISIVLMFSSTELDLQTMHWLNSSSKLTIIVVSMISSLLKYPCYFAICTLNFHLTCLPSLVAGTVGSTGSAPGVVIMSVHRENFTLCSKPLSPHNHSTKSPKTKKQRKSTQPAGQTLRFPQLYLDVKVFNF</sequence>
<keyword evidence="2" id="KW-0472">Membrane</keyword>
<evidence type="ECO:0000256" key="2">
    <source>
        <dbReference type="SAM" id="Phobius"/>
    </source>
</evidence>
<keyword evidence="2" id="KW-0812">Transmembrane</keyword>
<feature type="region of interest" description="Disordered" evidence="1">
    <location>
        <begin position="126"/>
        <end position="152"/>
    </location>
</feature>